<feature type="coiled-coil region" evidence="1">
    <location>
        <begin position="16"/>
        <end position="73"/>
    </location>
</feature>
<keyword evidence="1" id="KW-0175">Coiled coil</keyword>
<evidence type="ECO:0000313" key="3">
    <source>
        <dbReference type="Proteomes" id="UP000789524"/>
    </source>
</evidence>
<evidence type="ECO:0000256" key="1">
    <source>
        <dbReference type="SAM" id="Coils"/>
    </source>
</evidence>
<accession>A0A8J2QYY7</accession>
<sequence>MADLNFSAATVAIFGYVSQERAAQRVANENNEQRERHLQDLRQRTAENVVSENDEQRERLLAALRVANEKEDQQFRRTKTSRRKIDVGL</sequence>
<comment type="caution">
    <text evidence="2">The sequence shown here is derived from an EMBL/GenBank/DDBJ whole genome shotgun (WGS) entry which is preliminary data.</text>
</comment>
<dbReference type="Proteomes" id="UP000789524">
    <property type="component" value="Unassembled WGS sequence"/>
</dbReference>
<dbReference type="AlphaFoldDB" id="A0A8J2QYY7"/>
<evidence type="ECO:0000313" key="2">
    <source>
        <dbReference type="EMBL" id="CAG9573752.1"/>
    </source>
</evidence>
<protein>
    <submittedName>
        <fullName evidence="2">(African queen) hypothetical protein</fullName>
    </submittedName>
</protein>
<gene>
    <name evidence="2" type="ORF">DCHRY22_LOCUS10615</name>
</gene>
<dbReference type="EMBL" id="CAKASE010000070">
    <property type="protein sequence ID" value="CAG9573752.1"/>
    <property type="molecule type" value="Genomic_DNA"/>
</dbReference>
<proteinExistence type="predicted"/>
<dbReference type="OrthoDB" id="7477801at2759"/>
<reference evidence="2" key="1">
    <citation type="submission" date="2021-09" db="EMBL/GenBank/DDBJ databases">
        <authorList>
            <person name="Martin H S."/>
        </authorList>
    </citation>
    <scope>NUCLEOTIDE SEQUENCE</scope>
</reference>
<organism evidence="2 3">
    <name type="scientific">Danaus chrysippus</name>
    <name type="common">African queen</name>
    <dbReference type="NCBI Taxonomy" id="151541"/>
    <lineage>
        <taxon>Eukaryota</taxon>
        <taxon>Metazoa</taxon>
        <taxon>Ecdysozoa</taxon>
        <taxon>Arthropoda</taxon>
        <taxon>Hexapoda</taxon>
        <taxon>Insecta</taxon>
        <taxon>Pterygota</taxon>
        <taxon>Neoptera</taxon>
        <taxon>Endopterygota</taxon>
        <taxon>Lepidoptera</taxon>
        <taxon>Glossata</taxon>
        <taxon>Ditrysia</taxon>
        <taxon>Papilionoidea</taxon>
        <taxon>Nymphalidae</taxon>
        <taxon>Danainae</taxon>
        <taxon>Danaini</taxon>
        <taxon>Danaina</taxon>
        <taxon>Danaus</taxon>
        <taxon>Anosia</taxon>
    </lineage>
</organism>
<name>A0A8J2QYY7_9NEOP</name>
<keyword evidence="3" id="KW-1185">Reference proteome</keyword>